<feature type="region of interest" description="Disordered" evidence="28">
    <location>
        <begin position="551"/>
        <end position="575"/>
    </location>
</feature>
<evidence type="ECO:0000256" key="25">
    <source>
        <dbReference type="ARBA" id="ARBA00081740"/>
    </source>
</evidence>
<dbReference type="Pfam" id="PF23004">
    <property type="entry name" value="PHDvar_NSD"/>
    <property type="match status" value="1"/>
</dbReference>
<evidence type="ECO:0000256" key="3">
    <source>
        <dbReference type="ARBA" id="ARBA00022454"/>
    </source>
</evidence>
<dbReference type="Pfam" id="PF00628">
    <property type="entry name" value="PHD"/>
    <property type="match status" value="1"/>
</dbReference>
<dbReference type="InterPro" id="IPR041306">
    <property type="entry name" value="C5HCH"/>
</dbReference>
<dbReference type="InterPro" id="IPR047451">
    <property type="entry name" value="PWWP_NSD3_rpt1"/>
</dbReference>
<evidence type="ECO:0000256" key="8">
    <source>
        <dbReference type="ARBA" id="ARBA00022723"/>
    </source>
</evidence>
<dbReference type="CDD" id="cd19173">
    <property type="entry name" value="SET_NSD"/>
    <property type="match status" value="1"/>
</dbReference>
<keyword evidence="4" id="KW-0597">Phosphoprotein</keyword>
<feature type="compositionally biased region" description="Basic and acidic residues" evidence="28">
    <location>
        <begin position="427"/>
        <end position="438"/>
    </location>
</feature>
<evidence type="ECO:0000256" key="2">
    <source>
        <dbReference type="ARBA" id="ARBA00004286"/>
    </source>
</evidence>
<keyword evidence="9" id="KW-0677">Repeat</keyword>
<evidence type="ECO:0000256" key="6">
    <source>
        <dbReference type="ARBA" id="ARBA00022679"/>
    </source>
</evidence>
<dbReference type="PROSITE" id="PS50812">
    <property type="entry name" value="PWWP"/>
    <property type="match status" value="2"/>
</dbReference>
<feature type="domain" description="SET" evidence="30">
    <location>
        <begin position="1120"/>
        <end position="1237"/>
    </location>
</feature>
<dbReference type="SMART" id="SM00249">
    <property type="entry name" value="PHD"/>
    <property type="match status" value="5"/>
</dbReference>
<protein>
    <recommendedName>
        <fullName evidence="24">Histone-lysine N-methyltransferase NSD3</fullName>
        <ecNumber evidence="22">2.1.1.370</ecNumber>
        <ecNumber evidence="23">2.1.1.371</ecNumber>
    </recommendedName>
    <alternativeName>
        <fullName evidence="25">Nuclear SET domain-containing protein 3</fullName>
    </alternativeName>
</protein>
<evidence type="ECO:0000256" key="17">
    <source>
        <dbReference type="ARBA" id="ARBA00023242"/>
    </source>
</evidence>
<evidence type="ECO:0000256" key="14">
    <source>
        <dbReference type="ARBA" id="ARBA00023015"/>
    </source>
</evidence>
<evidence type="ECO:0000256" key="9">
    <source>
        <dbReference type="ARBA" id="ARBA00022737"/>
    </source>
</evidence>
<dbReference type="Pfam" id="PF22908">
    <property type="entry name" value="PHD_NSD"/>
    <property type="match status" value="1"/>
</dbReference>
<dbReference type="Pfam" id="PF00855">
    <property type="entry name" value="PWWP"/>
    <property type="match status" value="2"/>
</dbReference>
<dbReference type="CDD" id="cd20163">
    <property type="entry name" value="PWWP_NSD3_rpt1"/>
    <property type="match status" value="1"/>
</dbReference>
<evidence type="ECO:0000256" key="10">
    <source>
        <dbReference type="ARBA" id="ARBA00022771"/>
    </source>
</evidence>
<dbReference type="Ensembl" id="ENSSLUT00000034720.1">
    <property type="protein sequence ID" value="ENSSLUP00000033669.1"/>
    <property type="gene ID" value="ENSSLUG00000013768.1"/>
</dbReference>
<dbReference type="EC" id="2.1.1.371" evidence="23"/>
<feature type="domain" description="PHD-type" evidence="29">
    <location>
        <begin position="1296"/>
        <end position="1343"/>
    </location>
</feature>
<dbReference type="FunFam" id="2.30.30.140:FF:000030">
    <property type="entry name" value="Histone-lysine N-methyltransferase"/>
    <property type="match status" value="1"/>
</dbReference>
<dbReference type="GO" id="GO:0140952">
    <property type="term" value="F:histone H3K27 dimethyltransferase activity"/>
    <property type="evidence" value="ECO:0007669"/>
    <property type="project" value="UniProtKB-EC"/>
</dbReference>
<keyword evidence="10 26" id="KW-0863">Zinc-finger</keyword>
<feature type="region of interest" description="Disordered" evidence="28">
    <location>
        <begin position="30"/>
        <end position="66"/>
    </location>
</feature>
<dbReference type="Proteomes" id="UP000694568">
    <property type="component" value="Unplaced"/>
</dbReference>
<comment type="catalytic activity">
    <reaction evidence="19">
        <text>L-lysyl(4)-[histone H3] + 2 S-adenosyl-L-methionine = N(6),N(6)-dimethyl-L-lysyl(4)-[histone H3] + 2 S-adenosyl-L-homocysteine + 2 H(+)</text>
        <dbReference type="Rhea" id="RHEA:64448"/>
        <dbReference type="Rhea" id="RHEA-COMP:15540"/>
        <dbReference type="Rhea" id="RHEA-COMP:15547"/>
        <dbReference type="ChEBI" id="CHEBI:15378"/>
        <dbReference type="ChEBI" id="CHEBI:29969"/>
        <dbReference type="ChEBI" id="CHEBI:57856"/>
        <dbReference type="ChEBI" id="CHEBI:59789"/>
        <dbReference type="ChEBI" id="CHEBI:61976"/>
        <dbReference type="EC" id="2.1.1.370"/>
    </reaction>
</comment>
<evidence type="ECO:0000259" key="33">
    <source>
        <dbReference type="PROSITE" id="PS51215"/>
    </source>
</evidence>
<feature type="compositionally biased region" description="Basic and acidic residues" evidence="28">
    <location>
        <begin position="1030"/>
        <end position="1042"/>
    </location>
</feature>
<dbReference type="PROSITE" id="PS50868">
    <property type="entry name" value="POST_SET"/>
    <property type="match status" value="1"/>
</dbReference>
<feature type="compositionally biased region" description="Polar residues" evidence="28">
    <location>
        <begin position="414"/>
        <end position="426"/>
    </location>
</feature>
<keyword evidence="11" id="KW-0862">Zinc</keyword>
<evidence type="ECO:0000256" key="1">
    <source>
        <dbReference type="ARBA" id="ARBA00004123"/>
    </source>
</evidence>
<dbReference type="Gene3D" id="2.30.30.140">
    <property type="match status" value="2"/>
</dbReference>
<dbReference type="FunFam" id="2.30.30.140:FF:000004">
    <property type="entry name" value="Histone-lysine N-methyltransferase"/>
    <property type="match status" value="1"/>
</dbReference>
<evidence type="ECO:0000256" key="24">
    <source>
        <dbReference type="ARBA" id="ARBA00068930"/>
    </source>
</evidence>
<dbReference type="InterPro" id="IPR055197">
    <property type="entry name" value="PHDvar_NSD"/>
</dbReference>
<accession>A0A8D0D4Y7</accession>
<dbReference type="GO" id="GO:0008270">
    <property type="term" value="F:zinc ion binding"/>
    <property type="evidence" value="ECO:0007669"/>
    <property type="project" value="UniProtKB-KW"/>
</dbReference>
<dbReference type="GO" id="GO:0005634">
    <property type="term" value="C:nucleus"/>
    <property type="evidence" value="ECO:0007669"/>
    <property type="project" value="UniProtKB-SubCell"/>
</dbReference>
<dbReference type="InterPro" id="IPR006560">
    <property type="entry name" value="AWS_dom"/>
</dbReference>
<organism evidence="34 35">
    <name type="scientific">Sander lucioperca</name>
    <name type="common">Pike-perch</name>
    <name type="synonym">Perca lucioperca</name>
    <dbReference type="NCBI Taxonomy" id="283035"/>
    <lineage>
        <taxon>Eukaryota</taxon>
        <taxon>Metazoa</taxon>
        <taxon>Chordata</taxon>
        <taxon>Craniata</taxon>
        <taxon>Vertebrata</taxon>
        <taxon>Euteleostomi</taxon>
        <taxon>Actinopterygii</taxon>
        <taxon>Neopterygii</taxon>
        <taxon>Teleostei</taxon>
        <taxon>Neoteleostei</taxon>
        <taxon>Acanthomorphata</taxon>
        <taxon>Eupercaria</taxon>
        <taxon>Perciformes</taxon>
        <taxon>Percoidei</taxon>
        <taxon>Percidae</taxon>
        <taxon>Luciopercinae</taxon>
        <taxon>Sander</taxon>
    </lineage>
</organism>
<dbReference type="SMART" id="SM00570">
    <property type="entry name" value="AWS"/>
    <property type="match status" value="1"/>
</dbReference>
<name>A0A8D0D4Y7_SANLU</name>
<feature type="region of interest" description="Disordered" evidence="28">
    <location>
        <begin position="1030"/>
        <end position="1050"/>
    </location>
</feature>
<comment type="subcellular location">
    <subcellularLocation>
        <location evidence="2">Chromosome</location>
    </subcellularLocation>
    <subcellularLocation>
        <location evidence="1">Nucleus</location>
    </subcellularLocation>
</comment>
<dbReference type="GeneTree" id="ENSGT00940000155355"/>
<keyword evidence="5" id="KW-0489">Methyltransferase</keyword>
<evidence type="ECO:0000259" key="31">
    <source>
        <dbReference type="PROSITE" id="PS50812"/>
    </source>
</evidence>
<dbReference type="PANTHER" id="PTHR22884">
    <property type="entry name" value="SET DOMAIN PROTEINS"/>
    <property type="match status" value="1"/>
</dbReference>
<feature type="compositionally biased region" description="Low complexity" evidence="28">
    <location>
        <begin position="640"/>
        <end position="659"/>
    </location>
</feature>
<dbReference type="InterPro" id="IPR003616">
    <property type="entry name" value="Post-SET_dom"/>
</dbReference>
<evidence type="ECO:0000256" key="16">
    <source>
        <dbReference type="ARBA" id="ARBA00023163"/>
    </source>
</evidence>
<keyword evidence="16" id="KW-0804">Transcription</keyword>
<dbReference type="FunFam" id="3.30.40.10:FF:000530">
    <property type="entry name" value="Histone-lysine N-methyltransferase"/>
    <property type="match status" value="1"/>
</dbReference>
<dbReference type="GO" id="GO:0032259">
    <property type="term" value="P:methylation"/>
    <property type="evidence" value="ECO:0007669"/>
    <property type="project" value="UniProtKB-KW"/>
</dbReference>
<keyword evidence="17" id="KW-0539">Nucleus</keyword>
<dbReference type="SMART" id="SM00317">
    <property type="entry name" value="SET"/>
    <property type="match status" value="1"/>
</dbReference>
<dbReference type="InterPro" id="IPR046341">
    <property type="entry name" value="SET_dom_sf"/>
</dbReference>
<feature type="domain" description="PWWP" evidence="31">
    <location>
        <begin position="935"/>
        <end position="997"/>
    </location>
</feature>
<dbReference type="SUPFAM" id="SSF63748">
    <property type="entry name" value="Tudor/PWWP/MBT"/>
    <property type="match status" value="2"/>
</dbReference>
<evidence type="ECO:0000256" key="23">
    <source>
        <dbReference type="ARBA" id="ARBA00066819"/>
    </source>
</evidence>
<dbReference type="CDD" id="cd20166">
    <property type="entry name" value="PWWP_NSD3_rpt2"/>
    <property type="match status" value="1"/>
</dbReference>
<dbReference type="Gene3D" id="2.170.270.10">
    <property type="entry name" value="SET domain"/>
    <property type="match status" value="1"/>
</dbReference>
<keyword evidence="6" id="KW-0808">Transferase</keyword>
<reference evidence="34" key="2">
    <citation type="submission" date="2025-09" db="UniProtKB">
        <authorList>
            <consortium name="Ensembl"/>
        </authorList>
    </citation>
    <scope>IDENTIFICATION</scope>
</reference>
<dbReference type="CDD" id="cd15661">
    <property type="entry name" value="PHD5_NSD3"/>
    <property type="match status" value="1"/>
</dbReference>
<evidence type="ECO:0000256" key="5">
    <source>
        <dbReference type="ARBA" id="ARBA00022603"/>
    </source>
</evidence>
<feature type="region of interest" description="Disordered" evidence="28">
    <location>
        <begin position="598"/>
        <end position="669"/>
    </location>
</feature>
<dbReference type="PROSITE" id="PS51215">
    <property type="entry name" value="AWS"/>
    <property type="match status" value="1"/>
</dbReference>
<evidence type="ECO:0000259" key="30">
    <source>
        <dbReference type="PROSITE" id="PS50280"/>
    </source>
</evidence>
<evidence type="ECO:0000259" key="32">
    <source>
        <dbReference type="PROSITE" id="PS50868"/>
    </source>
</evidence>
<evidence type="ECO:0000256" key="28">
    <source>
        <dbReference type="SAM" id="MobiDB-lite"/>
    </source>
</evidence>
<evidence type="ECO:0000256" key="21">
    <source>
        <dbReference type="ARBA" id="ARBA00065976"/>
    </source>
</evidence>
<keyword evidence="7" id="KW-0949">S-adenosyl-L-methionine</keyword>
<dbReference type="InterPro" id="IPR019787">
    <property type="entry name" value="Znf_PHD-finger"/>
</dbReference>
<dbReference type="CDD" id="cd15565">
    <property type="entry name" value="PHD2_NSD"/>
    <property type="match status" value="1"/>
</dbReference>
<feature type="compositionally biased region" description="Basic and acidic residues" evidence="28">
    <location>
        <begin position="393"/>
        <end position="412"/>
    </location>
</feature>
<keyword evidence="12" id="KW-0156">Chromatin regulator</keyword>
<evidence type="ECO:0000259" key="29">
    <source>
        <dbReference type="PROSITE" id="PS50016"/>
    </source>
</evidence>
<evidence type="ECO:0000256" key="20">
    <source>
        <dbReference type="ARBA" id="ARBA00056539"/>
    </source>
</evidence>
<dbReference type="FunFam" id="3.30.40.10:FF:000025">
    <property type="entry name" value="Histone-lysine N-methyltransferase"/>
    <property type="match status" value="1"/>
</dbReference>
<comment type="catalytic activity">
    <reaction evidence="18">
        <text>L-lysyl(27)-[histone H3] + 2 S-adenosyl-L-methionine = N(6),N(6)-dimethyl-L-lysyl(27)-[histone H3] + 2 S-adenosyl-L-homocysteine + 2 H(+)</text>
        <dbReference type="Rhea" id="RHEA:64452"/>
        <dbReference type="Rhea" id="RHEA-COMP:15539"/>
        <dbReference type="Rhea" id="RHEA-COMP:15548"/>
        <dbReference type="ChEBI" id="CHEBI:15378"/>
        <dbReference type="ChEBI" id="CHEBI:29969"/>
        <dbReference type="ChEBI" id="CHEBI:57856"/>
        <dbReference type="ChEBI" id="CHEBI:59789"/>
        <dbReference type="ChEBI" id="CHEBI:61976"/>
        <dbReference type="EC" id="2.1.1.371"/>
    </reaction>
</comment>
<evidence type="ECO:0000256" key="26">
    <source>
        <dbReference type="PROSITE-ProRule" id="PRU00146"/>
    </source>
</evidence>
<dbReference type="InterPro" id="IPR000313">
    <property type="entry name" value="PWWP_dom"/>
</dbReference>
<gene>
    <name evidence="34" type="primary">nsd3</name>
</gene>
<dbReference type="FunFam" id="3.30.40.10:FF:000205">
    <property type="entry name" value="Histone-lysine N-methyltransferase"/>
    <property type="match status" value="1"/>
</dbReference>
<dbReference type="InterPro" id="IPR013083">
    <property type="entry name" value="Znf_RING/FYVE/PHD"/>
</dbReference>
<evidence type="ECO:0000256" key="27">
    <source>
        <dbReference type="SAM" id="Coils"/>
    </source>
</evidence>
<dbReference type="Pfam" id="PF17907">
    <property type="entry name" value="AWS"/>
    <property type="match status" value="1"/>
</dbReference>
<keyword evidence="13" id="KW-0007">Acetylation</keyword>
<evidence type="ECO:0000256" key="15">
    <source>
        <dbReference type="ARBA" id="ARBA00023054"/>
    </source>
</evidence>
<feature type="compositionally biased region" description="Basic and acidic residues" evidence="28">
    <location>
        <begin position="501"/>
        <end position="519"/>
    </location>
</feature>
<evidence type="ECO:0000256" key="13">
    <source>
        <dbReference type="ARBA" id="ARBA00022990"/>
    </source>
</evidence>
<evidence type="ECO:0000256" key="19">
    <source>
        <dbReference type="ARBA" id="ARBA00052270"/>
    </source>
</evidence>
<feature type="domain" description="AWS" evidence="33">
    <location>
        <begin position="1068"/>
        <end position="1118"/>
    </location>
</feature>
<dbReference type="InterPro" id="IPR047453">
    <property type="entry name" value="PWWP_NSD3_rpt2"/>
</dbReference>
<dbReference type="PROSITE" id="PS50280">
    <property type="entry name" value="SET"/>
    <property type="match status" value="1"/>
</dbReference>
<evidence type="ECO:0000256" key="18">
    <source>
        <dbReference type="ARBA" id="ARBA00050891"/>
    </source>
</evidence>
<dbReference type="EC" id="2.1.1.370" evidence="22"/>
<comment type="subunit">
    <text evidence="21">Interacts with BRD4. Interacts (via KIKL motif) with BRD3 (via NET domain).</text>
</comment>
<sequence>MDFSFSFMQGIMGNTIQQPPQLIDSANIRQEGTCDTGSDPGEDGGPSYDAALDAEFPYPPTASEDMSQVTNGYPPGLGMYEPQAKFSMYSQFPNGSANGYGAIRSYGDHSLMPGEGTVLRGPGLQERPLSPVSPPLTPVGVLKKTSSPEIKLKIIKTYQNGKELFESALCGDLLQELQATQMQRRHERKKEKRKKSVRLQLQVQEQNLDQSQAEAGNMEQTEDIHIQPQPIETPPTQTEKPQKTVIKTEPKTPKARETGFCKEFVIGDLVWSKVGTYPWWPCMVSSDPQMKVHTRINTRGHREYHVQFFGSVAERAWIHEKRIVLYQGKQQFDDLQAETLRKATNPVEKSKLLKPIPQRERSQWEVGVGHAEDAFVMTRQERIDNYTFIYVDPDPHEGTSSKKPNIRAEKRNRVSNTDDNTNSQASNEEKNQRGDQRKTSSPKPSAGRDARAQQDSPPPVRAWKTAAARKLLPLSITMKRLNVEITKCDWPLLQKKAAASPKKDQEEEKEERVEREARQPDLGYCSPEVVSKRCSSAVFFWFSGSQERKLQRRSVRSRSESERGNDPVPKKKTKKEQVSVLALGFFLAQTRASEISDACKPLKKRSRASTDVEMASSQYRDTSDSDSRGLNDPQGLFGKSLDSPAAADADASDTQSVDSGLSRQDGSTGKRDTVCQICEVYGEGLVVCEGDCNRQFHLDCLGVTSLPEGRFTCLECRNGNHTCFSCKTAGREVTRCSVSGCGCYYHKDCVRKLPGTTNSSDGGFCCPQHSCSTCCLERDLQRASKGRLMRCIRCPVAYHTGDSCVAAGSVALTHHIMICSSHSSTKRNGLLTSPINVGWCFLCARGLLVQDLTDTILSSYAYKSHYLLTESNRAELKLPMIPSPSSATKKNVGKGGKLLCCDTCPASFHPECLEMEMPEGAWSCSDCRAGKKPHYKQIVWVKLGNYRWWPAEICNPRLVPSNIQSLRHDVGDFPVFFFGSHDYYWINQGRVFPYVENDKNFVTGQININKTFKKALEEAARRFQELKAQRESREALEQERNSRKPPPYKFIKSNKPVGKVQVHVADLSEIPRCNCRPSDEHPCSLHSQCLNRMLQYECHPQVCPAGDNCENQCFSKRLYAETEVIKTDGRGWGLRTNQALRKGDFVTEYVGEVIDSEECQQRIKRAHENQVANFYMLTLTKDRVIDAGPKGNSSRFMNHSCSPNCETQKWTVNGDVRIGLFTLCDIDADTELTFNYNLHCVGNRRSSCHCGSDNCSGFLGVQPTSAVVMEKEEKARNAKLKPKKRKLRLEGKHVHEYFCFCCGEGGELVMCDRKDCPKAYHLLCLNLTKPPYGRWECPWHDCSVCGAPASSLCDFCPRSYCRDHEAGALTSSSLEGRPCCSSHNPISPLGSNSSSTKPRLHSCWPPGLRSTSDLKQCMTEGKHSAF</sequence>
<feature type="region of interest" description="Disordered" evidence="28">
    <location>
        <begin position="496"/>
        <end position="519"/>
    </location>
</feature>
<feature type="domain" description="PWWP" evidence="31">
    <location>
        <begin position="266"/>
        <end position="329"/>
    </location>
</feature>
<dbReference type="Pfam" id="PF00856">
    <property type="entry name" value="SET"/>
    <property type="match status" value="1"/>
</dbReference>
<evidence type="ECO:0000256" key="4">
    <source>
        <dbReference type="ARBA" id="ARBA00022553"/>
    </source>
</evidence>
<proteinExistence type="predicted"/>
<reference evidence="34" key="1">
    <citation type="submission" date="2025-08" db="UniProtKB">
        <authorList>
            <consortium name="Ensembl"/>
        </authorList>
    </citation>
    <scope>IDENTIFICATION</scope>
</reference>
<feature type="compositionally biased region" description="Basic and acidic residues" evidence="28">
    <location>
        <begin position="557"/>
        <end position="569"/>
    </location>
</feature>
<keyword evidence="15 27" id="KW-0175">Coiled coil</keyword>
<keyword evidence="35" id="KW-1185">Reference proteome</keyword>
<dbReference type="PROSITE" id="PS50016">
    <property type="entry name" value="ZF_PHD_2"/>
    <property type="match status" value="2"/>
</dbReference>
<dbReference type="SUPFAM" id="SSF57903">
    <property type="entry name" value="FYVE/PHD zinc finger"/>
    <property type="match status" value="3"/>
</dbReference>
<dbReference type="Pfam" id="PF17982">
    <property type="entry name" value="C5HCH"/>
    <property type="match status" value="1"/>
</dbReference>
<keyword evidence="14" id="KW-0805">Transcription regulation</keyword>
<dbReference type="InterPro" id="IPR011011">
    <property type="entry name" value="Znf_FYVE_PHD"/>
</dbReference>
<dbReference type="FunFam" id="2.170.270.10:FF:000002">
    <property type="entry name" value="Histone-lysine N-methyltransferase"/>
    <property type="match status" value="1"/>
</dbReference>
<dbReference type="InterPro" id="IPR055198">
    <property type="entry name" value="NSD_PHD"/>
</dbReference>
<dbReference type="InterPro" id="IPR001965">
    <property type="entry name" value="Znf_PHD"/>
</dbReference>
<feature type="coiled-coil region" evidence="27">
    <location>
        <begin position="194"/>
        <end position="221"/>
    </location>
</feature>
<dbReference type="InterPro" id="IPR001214">
    <property type="entry name" value="SET_dom"/>
</dbReference>
<dbReference type="InterPro" id="IPR059153">
    <property type="entry name" value="NSD_PHD-1st"/>
</dbReference>
<dbReference type="InterPro" id="IPR047527">
    <property type="entry name" value="PHD5_NSD3"/>
</dbReference>
<evidence type="ECO:0000256" key="7">
    <source>
        <dbReference type="ARBA" id="ARBA00022691"/>
    </source>
</evidence>
<evidence type="ECO:0000313" key="35">
    <source>
        <dbReference type="Proteomes" id="UP000694568"/>
    </source>
</evidence>
<dbReference type="InterPro" id="IPR050777">
    <property type="entry name" value="SET2_Histone-Lys_MeTrsfase"/>
</dbReference>
<evidence type="ECO:0000256" key="11">
    <source>
        <dbReference type="ARBA" id="ARBA00022833"/>
    </source>
</evidence>
<dbReference type="Gene3D" id="3.30.40.10">
    <property type="entry name" value="Zinc/RING finger domain, C3HC4 (zinc finger)"/>
    <property type="match status" value="4"/>
</dbReference>
<keyword evidence="3" id="KW-0158">Chromosome</keyword>
<feature type="domain" description="Post-SET" evidence="32">
    <location>
        <begin position="1244"/>
        <end position="1260"/>
    </location>
</feature>
<evidence type="ECO:0000313" key="34">
    <source>
        <dbReference type="Ensembl" id="ENSSLUP00000033669.1"/>
    </source>
</evidence>
<dbReference type="Pfam" id="PF23011">
    <property type="entry name" value="PHD-1st_NSD"/>
    <property type="match status" value="1"/>
</dbReference>
<dbReference type="GO" id="GO:0140946">
    <property type="term" value="F:histone H3K4 dimethyltransferase activity"/>
    <property type="evidence" value="ECO:0007669"/>
    <property type="project" value="UniProtKB-EC"/>
</dbReference>
<feature type="region of interest" description="Disordered" evidence="28">
    <location>
        <begin position="390"/>
        <end position="461"/>
    </location>
</feature>
<dbReference type="SMART" id="SM00293">
    <property type="entry name" value="PWWP"/>
    <property type="match status" value="2"/>
</dbReference>
<evidence type="ECO:0000256" key="12">
    <source>
        <dbReference type="ARBA" id="ARBA00022853"/>
    </source>
</evidence>
<evidence type="ECO:0000256" key="22">
    <source>
        <dbReference type="ARBA" id="ARBA00066818"/>
    </source>
</evidence>
<dbReference type="SUPFAM" id="SSF82199">
    <property type="entry name" value="SET domain"/>
    <property type="match status" value="1"/>
</dbReference>
<feature type="domain" description="PHD-type" evidence="29">
    <location>
        <begin position="672"/>
        <end position="719"/>
    </location>
</feature>
<keyword evidence="8" id="KW-0479">Metal-binding</keyword>
<comment type="function">
    <text evidence="20">Histone methyltransferase. Preferentially dimethylates 'Lys-4' and 'Lys-27' of histone H3 forming H3K4me2 and H3K27me2. H3 'Lys-4' methylation represents a specific tag for epigenetic transcriptional activation, while 'Lys-27' is a mark for transcriptional repression.</text>
</comment>
<dbReference type="GO" id="GO:0005694">
    <property type="term" value="C:chromosome"/>
    <property type="evidence" value="ECO:0007669"/>
    <property type="project" value="UniProtKB-SubCell"/>
</dbReference>